<organism evidence="1 2">
    <name type="scientific">Bacillus cereus</name>
    <dbReference type="NCBI Taxonomy" id="1396"/>
    <lineage>
        <taxon>Bacteria</taxon>
        <taxon>Bacillati</taxon>
        <taxon>Bacillota</taxon>
        <taxon>Bacilli</taxon>
        <taxon>Bacillales</taxon>
        <taxon>Bacillaceae</taxon>
        <taxon>Bacillus</taxon>
        <taxon>Bacillus cereus group</taxon>
    </lineage>
</organism>
<accession>A0A9X0MJX6</accession>
<reference evidence="1 2" key="1">
    <citation type="submission" date="2015-12" db="EMBL/GenBank/DDBJ databases">
        <title>Bacillus cereus Group isolate.</title>
        <authorList>
            <person name="Kovac J."/>
        </authorList>
    </citation>
    <scope>NUCLEOTIDE SEQUENCE [LARGE SCALE GENOMIC DNA]</scope>
    <source>
        <strain evidence="1 2">FSL K6-0073</strain>
    </source>
</reference>
<protein>
    <submittedName>
        <fullName evidence="1">Uncharacterized protein</fullName>
    </submittedName>
</protein>
<evidence type="ECO:0000313" key="2">
    <source>
        <dbReference type="Proteomes" id="UP000075476"/>
    </source>
</evidence>
<name>A0A9X0MJX6_BACCE</name>
<proteinExistence type="predicted"/>
<comment type="caution">
    <text evidence="1">The sequence shown here is derived from an EMBL/GenBank/DDBJ whole genome shotgun (WGS) entry which is preliminary data.</text>
</comment>
<dbReference type="EMBL" id="LOMO01000001">
    <property type="protein sequence ID" value="KXY51207.1"/>
    <property type="molecule type" value="Genomic_DNA"/>
</dbReference>
<dbReference type="RefSeq" id="WP_061662545.1">
    <property type="nucleotide sequence ID" value="NZ_LOMO01000001.1"/>
</dbReference>
<dbReference type="AlphaFoldDB" id="A0A9X0MJX6"/>
<gene>
    <name evidence="1" type="ORF">AT268_32450</name>
</gene>
<evidence type="ECO:0000313" key="1">
    <source>
        <dbReference type="EMBL" id="KXY51207.1"/>
    </source>
</evidence>
<sequence length="139" mass="16543">MLVDLKVLKKRRNKMRIGKGMYLAKSGFEFNFHFLLEICGVQVIDKYEPIVDTEERYVSCNGVCDNPQQILEYIPELETSKEKYVVALTRVRKADQSLWGGWRWSKWGKYIGTQTPTAEYLYDEDYIDEIYCYRIFKVK</sequence>
<dbReference type="Proteomes" id="UP000075476">
    <property type="component" value="Unassembled WGS sequence"/>
</dbReference>